<evidence type="ECO:0000256" key="8">
    <source>
        <dbReference type="SAM" id="Phobius"/>
    </source>
</evidence>
<dbReference type="GO" id="GO:0022857">
    <property type="term" value="F:transmembrane transporter activity"/>
    <property type="evidence" value="ECO:0007669"/>
    <property type="project" value="InterPro"/>
</dbReference>
<protein>
    <submittedName>
        <fullName evidence="9">Biopolymer transporter ExbD</fullName>
    </submittedName>
</protein>
<evidence type="ECO:0000256" key="1">
    <source>
        <dbReference type="ARBA" id="ARBA00004162"/>
    </source>
</evidence>
<keyword evidence="7" id="KW-0653">Protein transport</keyword>
<proteinExistence type="inferred from homology"/>
<comment type="subcellular location">
    <subcellularLocation>
        <location evidence="1">Cell membrane</location>
        <topology evidence="1">Single-pass membrane protein</topology>
    </subcellularLocation>
    <subcellularLocation>
        <location evidence="7">Cell membrane</location>
        <topology evidence="7">Single-pass type II membrane protein</topology>
    </subcellularLocation>
</comment>
<dbReference type="EMBL" id="DSUT01000088">
    <property type="protein sequence ID" value="HGK28160.1"/>
    <property type="molecule type" value="Genomic_DNA"/>
</dbReference>
<dbReference type="PANTHER" id="PTHR30558">
    <property type="entry name" value="EXBD MEMBRANE COMPONENT OF PMF-DRIVEN MACROMOLECULE IMPORT SYSTEM"/>
    <property type="match status" value="1"/>
</dbReference>
<keyword evidence="5 8" id="KW-1133">Transmembrane helix</keyword>
<evidence type="ECO:0000313" key="9">
    <source>
        <dbReference type="EMBL" id="HGK28160.1"/>
    </source>
</evidence>
<dbReference type="AlphaFoldDB" id="A0A7C4GGF7"/>
<dbReference type="PANTHER" id="PTHR30558:SF3">
    <property type="entry name" value="BIOPOLYMER TRANSPORT PROTEIN EXBD-RELATED"/>
    <property type="match status" value="1"/>
</dbReference>
<dbReference type="GO" id="GO:0005886">
    <property type="term" value="C:plasma membrane"/>
    <property type="evidence" value="ECO:0007669"/>
    <property type="project" value="UniProtKB-SubCell"/>
</dbReference>
<keyword evidence="6 8" id="KW-0472">Membrane</keyword>
<feature type="transmembrane region" description="Helical" evidence="8">
    <location>
        <begin position="12"/>
        <end position="31"/>
    </location>
</feature>
<comment type="similarity">
    <text evidence="2 7">Belongs to the ExbD/TolR family.</text>
</comment>
<keyword evidence="3" id="KW-1003">Cell membrane</keyword>
<keyword evidence="7" id="KW-0813">Transport</keyword>
<evidence type="ECO:0000256" key="7">
    <source>
        <dbReference type="RuleBase" id="RU003879"/>
    </source>
</evidence>
<comment type="caution">
    <text evidence="9">The sequence shown here is derived from an EMBL/GenBank/DDBJ whole genome shotgun (WGS) entry which is preliminary data.</text>
</comment>
<evidence type="ECO:0000256" key="4">
    <source>
        <dbReference type="ARBA" id="ARBA00022692"/>
    </source>
</evidence>
<evidence type="ECO:0000256" key="2">
    <source>
        <dbReference type="ARBA" id="ARBA00005811"/>
    </source>
</evidence>
<dbReference type="Pfam" id="PF02472">
    <property type="entry name" value="ExbD"/>
    <property type="match status" value="1"/>
</dbReference>
<dbReference type="GO" id="GO:0015031">
    <property type="term" value="P:protein transport"/>
    <property type="evidence" value="ECO:0007669"/>
    <property type="project" value="UniProtKB-KW"/>
</dbReference>
<evidence type="ECO:0000256" key="6">
    <source>
        <dbReference type="ARBA" id="ARBA00023136"/>
    </source>
</evidence>
<reference evidence="9" key="1">
    <citation type="journal article" date="2020" name="mSystems">
        <title>Genome- and Community-Level Interaction Insights into Carbon Utilization and Element Cycling Functions of Hydrothermarchaeota in Hydrothermal Sediment.</title>
        <authorList>
            <person name="Zhou Z."/>
            <person name="Liu Y."/>
            <person name="Xu W."/>
            <person name="Pan J."/>
            <person name="Luo Z.H."/>
            <person name="Li M."/>
        </authorList>
    </citation>
    <scope>NUCLEOTIDE SEQUENCE [LARGE SCALE GENOMIC DNA]</scope>
    <source>
        <strain evidence="9">SpSt-488</strain>
    </source>
</reference>
<gene>
    <name evidence="9" type="ORF">ENS41_04320</name>
</gene>
<organism evidence="9">
    <name type="scientific">candidate division WOR-3 bacterium</name>
    <dbReference type="NCBI Taxonomy" id="2052148"/>
    <lineage>
        <taxon>Bacteria</taxon>
        <taxon>Bacteria division WOR-3</taxon>
    </lineage>
</organism>
<keyword evidence="4 7" id="KW-0812">Transmembrane</keyword>
<sequence length="131" mass="14287">MKAAPNVDILPMACVGLILVLIMMVVSPLVMTHNNTHVDVPQAHTAERKVENDITITYTAEGNLLFNDQPVSGIEDLQSKVAAEVTRDPYVLVIVRADKSCLHSRVLDLLACARRAGALRIACATKRLREG</sequence>
<dbReference type="InterPro" id="IPR003400">
    <property type="entry name" value="ExbD"/>
</dbReference>
<evidence type="ECO:0000256" key="3">
    <source>
        <dbReference type="ARBA" id="ARBA00022475"/>
    </source>
</evidence>
<evidence type="ECO:0000256" key="5">
    <source>
        <dbReference type="ARBA" id="ARBA00022989"/>
    </source>
</evidence>
<accession>A0A7C4GGF7</accession>
<dbReference type="Gene3D" id="3.30.420.270">
    <property type="match status" value="1"/>
</dbReference>
<name>A0A7C4GGF7_UNCW3</name>